<protein>
    <recommendedName>
        <fullName evidence="2">Desulfoferrodoxin ferrous iron-binding domain-containing protein</fullName>
    </recommendedName>
</protein>
<dbReference type="AlphaFoldDB" id="A0A3B1CQ45"/>
<name>A0A3B1CQ45_9ZZZZ</name>
<gene>
    <name evidence="1" type="ORF">MNBD_IGNAVI01-1687</name>
</gene>
<reference evidence="1" key="1">
    <citation type="submission" date="2018-06" db="EMBL/GenBank/DDBJ databases">
        <authorList>
            <person name="Zhirakovskaya E."/>
        </authorList>
    </citation>
    <scope>NUCLEOTIDE SEQUENCE</scope>
</reference>
<dbReference type="GO" id="GO:0005506">
    <property type="term" value="F:iron ion binding"/>
    <property type="evidence" value="ECO:0007669"/>
    <property type="project" value="InterPro"/>
</dbReference>
<organism evidence="1">
    <name type="scientific">hydrothermal vent metagenome</name>
    <dbReference type="NCBI Taxonomy" id="652676"/>
    <lineage>
        <taxon>unclassified sequences</taxon>
        <taxon>metagenomes</taxon>
        <taxon>ecological metagenomes</taxon>
    </lineage>
</organism>
<accession>A0A3B1CQ45</accession>
<dbReference type="SUPFAM" id="SSF49367">
    <property type="entry name" value="Superoxide reductase-like"/>
    <property type="match status" value="1"/>
</dbReference>
<evidence type="ECO:0008006" key="2">
    <source>
        <dbReference type="Google" id="ProtNLM"/>
    </source>
</evidence>
<proteinExistence type="predicted"/>
<dbReference type="GO" id="GO:0016491">
    <property type="term" value="F:oxidoreductase activity"/>
    <property type="evidence" value="ECO:0007669"/>
    <property type="project" value="InterPro"/>
</dbReference>
<dbReference type="Gene3D" id="2.60.40.730">
    <property type="entry name" value="SOR catalytic domain"/>
    <property type="match status" value="1"/>
</dbReference>
<sequence length="134" mass="14997">MINRRYFLKGSFLAATGLVVLNPSKTFADDDHKYSGVVYTKDNPGKWSKKVKSHAPIATVEGNKITVKTMHGMSEPHYIVRHTLVGKDGIVLADKTLYPTDKAVSVFELDKAPKSFFVTSFCNKHDLWVSEYSS</sequence>
<evidence type="ECO:0000313" key="1">
    <source>
        <dbReference type="EMBL" id="VAX24800.1"/>
    </source>
</evidence>
<dbReference type="InterPro" id="IPR036073">
    <property type="entry name" value="Desulfoferrodoxin_Fe-bd_dom_sf"/>
</dbReference>
<dbReference type="EMBL" id="UOGD01000282">
    <property type="protein sequence ID" value="VAX24800.1"/>
    <property type="molecule type" value="Genomic_DNA"/>
</dbReference>